<reference evidence="2" key="1">
    <citation type="journal article" date="2019" name="Sci. Rep.">
        <title>Draft genome of Tanacetum cinerariifolium, the natural source of mosquito coil.</title>
        <authorList>
            <person name="Yamashiro T."/>
            <person name="Shiraishi A."/>
            <person name="Satake H."/>
            <person name="Nakayama K."/>
        </authorList>
    </citation>
    <scope>NUCLEOTIDE SEQUENCE</scope>
</reference>
<feature type="region of interest" description="Disordered" evidence="1">
    <location>
        <begin position="35"/>
        <end position="87"/>
    </location>
</feature>
<proteinExistence type="predicted"/>
<evidence type="ECO:0000256" key="1">
    <source>
        <dbReference type="SAM" id="MobiDB-lite"/>
    </source>
</evidence>
<sequence>MKTTPPRSGLTWKPMGRIFIQVGLRWIPIREPVETSYNTNDSASPLRKETNNPNIVICPNTSSLSAGTSKGSEPMSSHGSSNGNILSSTSLNKMGEADINTLTMEQYLALTRGNQAPGMVKPEIRGNVNFEIKSQFIRELREDTFSGNKNDDAYTHVERILDIISLFKIPRVIHDAVMLCVFPITLLELQRDGWTYYL</sequence>
<evidence type="ECO:0008006" key="3">
    <source>
        <dbReference type="Google" id="ProtNLM"/>
    </source>
</evidence>
<dbReference type="EMBL" id="BKCJ010009463">
    <property type="protein sequence ID" value="GEU87078.1"/>
    <property type="molecule type" value="Genomic_DNA"/>
</dbReference>
<feature type="compositionally biased region" description="Polar residues" evidence="1">
    <location>
        <begin position="51"/>
        <end position="87"/>
    </location>
</feature>
<comment type="caution">
    <text evidence="2">The sequence shown here is derived from an EMBL/GenBank/DDBJ whole genome shotgun (WGS) entry which is preliminary data.</text>
</comment>
<name>A0A6L2NLE5_TANCI</name>
<gene>
    <name evidence="2" type="ORF">Tci_059056</name>
</gene>
<dbReference type="AlphaFoldDB" id="A0A6L2NLE5"/>
<evidence type="ECO:0000313" key="2">
    <source>
        <dbReference type="EMBL" id="GEU87078.1"/>
    </source>
</evidence>
<accession>A0A6L2NLE5</accession>
<protein>
    <recommendedName>
        <fullName evidence="3">Reverse transcriptase domain-containing protein</fullName>
    </recommendedName>
</protein>
<organism evidence="2">
    <name type="scientific">Tanacetum cinerariifolium</name>
    <name type="common">Dalmatian daisy</name>
    <name type="synonym">Chrysanthemum cinerariifolium</name>
    <dbReference type="NCBI Taxonomy" id="118510"/>
    <lineage>
        <taxon>Eukaryota</taxon>
        <taxon>Viridiplantae</taxon>
        <taxon>Streptophyta</taxon>
        <taxon>Embryophyta</taxon>
        <taxon>Tracheophyta</taxon>
        <taxon>Spermatophyta</taxon>
        <taxon>Magnoliopsida</taxon>
        <taxon>eudicotyledons</taxon>
        <taxon>Gunneridae</taxon>
        <taxon>Pentapetalae</taxon>
        <taxon>asterids</taxon>
        <taxon>campanulids</taxon>
        <taxon>Asterales</taxon>
        <taxon>Asteraceae</taxon>
        <taxon>Asteroideae</taxon>
        <taxon>Anthemideae</taxon>
        <taxon>Anthemidinae</taxon>
        <taxon>Tanacetum</taxon>
    </lineage>
</organism>